<evidence type="ECO:0000256" key="1">
    <source>
        <dbReference type="ARBA" id="ARBA00022460"/>
    </source>
</evidence>
<dbReference type="GO" id="GO:0005615">
    <property type="term" value="C:extracellular space"/>
    <property type="evidence" value="ECO:0007669"/>
    <property type="project" value="TreeGrafter"/>
</dbReference>
<dbReference type="PANTHER" id="PTHR12236:SF96">
    <property type="entry name" value="PUPAL CUTICLE PROTEIN EDG-84A-LIKE PROTEIN"/>
    <property type="match status" value="1"/>
</dbReference>
<dbReference type="InterPro" id="IPR000618">
    <property type="entry name" value="Insect_cuticle"/>
</dbReference>
<evidence type="ECO:0000313" key="4">
    <source>
        <dbReference type="EMBL" id="CAH0559095.1"/>
    </source>
</evidence>
<organism evidence="4 5">
    <name type="scientific">Brassicogethes aeneus</name>
    <name type="common">Rape pollen beetle</name>
    <name type="synonym">Meligethes aeneus</name>
    <dbReference type="NCBI Taxonomy" id="1431903"/>
    <lineage>
        <taxon>Eukaryota</taxon>
        <taxon>Metazoa</taxon>
        <taxon>Ecdysozoa</taxon>
        <taxon>Arthropoda</taxon>
        <taxon>Hexapoda</taxon>
        <taxon>Insecta</taxon>
        <taxon>Pterygota</taxon>
        <taxon>Neoptera</taxon>
        <taxon>Endopterygota</taxon>
        <taxon>Coleoptera</taxon>
        <taxon>Polyphaga</taxon>
        <taxon>Cucujiformia</taxon>
        <taxon>Nitidulidae</taxon>
        <taxon>Meligethinae</taxon>
        <taxon>Brassicogethes</taxon>
    </lineage>
</organism>
<protein>
    <recommendedName>
        <fullName evidence="6">Cuticle protein 19</fullName>
    </recommendedName>
</protein>
<keyword evidence="5" id="KW-1185">Reference proteome</keyword>
<reference evidence="4" key="1">
    <citation type="submission" date="2021-12" db="EMBL/GenBank/DDBJ databases">
        <authorList>
            <person name="King R."/>
        </authorList>
    </citation>
    <scope>NUCLEOTIDE SEQUENCE</scope>
</reference>
<evidence type="ECO:0008006" key="6">
    <source>
        <dbReference type="Google" id="ProtNLM"/>
    </source>
</evidence>
<feature type="signal peptide" evidence="3">
    <location>
        <begin position="1"/>
        <end position="17"/>
    </location>
</feature>
<dbReference type="AlphaFoldDB" id="A0A9P0BA83"/>
<dbReference type="Pfam" id="PF00379">
    <property type="entry name" value="Chitin_bind_4"/>
    <property type="match status" value="1"/>
</dbReference>
<keyword evidence="3" id="KW-0732">Signal</keyword>
<dbReference type="EMBL" id="OV121137">
    <property type="protein sequence ID" value="CAH0559095.1"/>
    <property type="molecule type" value="Genomic_DNA"/>
</dbReference>
<dbReference type="GO" id="GO:0031012">
    <property type="term" value="C:extracellular matrix"/>
    <property type="evidence" value="ECO:0007669"/>
    <property type="project" value="TreeGrafter"/>
</dbReference>
<keyword evidence="1 2" id="KW-0193">Cuticle</keyword>
<dbReference type="OrthoDB" id="6382835at2759"/>
<gene>
    <name evidence="4" type="ORF">MELIAE_LOCUS9254</name>
</gene>
<dbReference type="InterPro" id="IPR051217">
    <property type="entry name" value="Insect_Cuticle_Struc_Prot"/>
</dbReference>
<evidence type="ECO:0000313" key="5">
    <source>
        <dbReference type="Proteomes" id="UP001154078"/>
    </source>
</evidence>
<dbReference type="PROSITE" id="PS51155">
    <property type="entry name" value="CHIT_BIND_RR_2"/>
    <property type="match status" value="1"/>
</dbReference>
<sequence>MSWVVCLAFLSFSVCFAYPKEEKREYEPVYYKFQYGVHDPQTNDIKSHWEHRDGHVVKGEYMLMEADGSMRIVQYTSDPHLGFQAVVKREGHIRHPSYESDQH</sequence>
<dbReference type="Proteomes" id="UP001154078">
    <property type="component" value="Chromosome 6"/>
</dbReference>
<dbReference type="GO" id="GO:0042302">
    <property type="term" value="F:structural constituent of cuticle"/>
    <property type="evidence" value="ECO:0007669"/>
    <property type="project" value="UniProtKB-UniRule"/>
</dbReference>
<accession>A0A9P0BA83</accession>
<dbReference type="PANTHER" id="PTHR12236">
    <property type="entry name" value="STRUCTURAL CONTITUENT OF CUTICLE"/>
    <property type="match status" value="1"/>
</dbReference>
<proteinExistence type="predicted"/>
<dbReference type="PRINTS" id="PR00947">
    <property type="entry name" value="CUTICLE"/>
</dbReference>
<name>A0A9P0BA83_BRAAE</name>
<feature type="chain" id="PRO_5040415973" description="Cuticle protein 19" evidence="3">
    <location>
        <begin position="18"/>
        <end position="103"/>
    </location>
</feature>
<evidence type="ECO:0000256" key="3">
    <source>
        <dbReference type="SAM" id="SignalP"/>
    </source>
</evidence>
<evidence type="ECO:0000256" key="2">
    <source>
        <dbReference type="PROSITE-ProRule" id="PRU00497"/>
    </source>
</evidence>